<dbReference type="PROSITE" id="PS50943">
    <property type="entry name" value="HTH_CROC1"/>
    <property type="match status" value="1"/>
</dbReference>
<dbReference type="AlphaFoldDB" id="A0A3P3E3F5"/>
<dbReference type="PANTHER" id="PTHR46797:SF1">
    <property type="entry name" value="METHYLPHOSPHONATE SYNTHASE"/>
    <property type="match status" value="1"/>
</dbReference>
<organism evidence="3 4">
    <name type="scientific">Variovorax beijingensis</name>
    <dbReference type="NCBI Taxonomy" id="2496117"/>
    <lineage>
        <taxon>Bacteria</taxon>
        <taxon>Pseudomonadati</taxon>
        <taxon>Pseudomonadota</taxon>
        <taxon>Betaproteobacteria</taxon>
        <taxon>Burkholderiales</taxon>
        <taxon>Comamonadaceae</taxon>
        <taxon>Variovorax</taxon>
    </lineage>
</organism>
<gene>
    <name evidence="3" type="ORF">EH244_29950</name>
</gene>
<dbReference type="GO" id="GO:0003677">
    <property type="term" value="F:DNA binding"/>
    <property type="evidence" value="ECO:0007669"/>
    <property type="project" value="UniProtKB-KW"/>
</dbReference>
<dbReference type="Proteomes" id="UP000271590">
    <property type="component" value="Unassembled WGS sequence"/>
</dbReference>
<protein>
    <submittedName>
        <fullName evidence="3">XRE family transcriptional regulator</fullName>
    </submittedName>
</protein>
<dbReference type="Gene3D" id="1.10.260.40">
    <property type="entry name" value="lambda repressor-like DNA-binding domains"/>
    <property type="match status" value="1"/>
</dbReference>
<dbReference type="InterPro" id="IPR010982">
    <property type="entry name" value="Lambda_DNA-bd_dom_sf"/>
</dbReference>
<evidence type="ECO:0000259" key="2">
    <source>
        <dbReference type="PROSITE" id="PS50943"/>
    </source>
</evidence>
<proteinExistence type="predicted"/>
<sequence length="120" mass="13196">MNAGTRTKTPSGIARGTLPNAVTLALGRNLRYFREQAGLTQVELAFDAEVERSRISKIERGHINPSLLTLATLCYCLKITLPTLFEGMKETLAPSWKGGELRRSNQAVLVASSEKSRGHR</sequence>
<evidence type="ECO:0000256" key="1">
    <source>
        <dbReference type="ARBA" id="ARBA00023125"/>
    </source>
</evidence>
<feature type="domain" description="HTH cro/C1-type" evidence="2">
    <location>
        <begin position="30"/>
        <end position="84"/>
    </location>
</feature>
<evidence type="ECO:0000313" key="3">
    <source>
        <dbReference type="EMBL" id="RRH80814.1"/>
    </source>
</evidence>
<dbReference type="CDD" id="cd00093">
    <property type="entry name" value="HTH_XRE"/>
    <property type="match status" value="1"/>
</dbReference>
<dbReference type="EMBL" id="RQXU01000035">
    <property type="protein sequence ID" value="RRH80814.1"/>
    <property type="molecule type" value="Genomic_DNA"/>
</dbReference>
<evidence type="ECO:0000313" key="4">
    <source>
        <dbReference type="Proteomes" id="UP000271590"/>
    </source>
</evidence>
<reference evidence="3 4" key="1">
    <citation type="submission" date="2018-11" db="EMBL/GenBank/DDBJ databases">
        <title>The genome of Variovorax sp T529.</title>
        <authorList>
            <person name="Gao J."/>
        </authorList>
    </citation>
    <scope>NUCLEOTIDE SEQUENCE [LARGE SCALE GENOMIC DNA]</scope>
    <source>
        <strain evidence="3 4">T529</strain>
    </source>
</reference>
<comment type="caution">
    <text evidence="3">The sequence shown here is derived from an EMBL/GenBank/DDBJ whole genome shotgun (WGS) entry which is preliminary data.</text>
</comment>
<dbReference type="GO" id="GO:0005829">
    <property type="term" value="C:cytosol"/>
    <property type="evidence" value="ECO:0007669"/>
    <property type="project" value="TreeGrafter"/>
</dbReference>
<accession>A0A3P3E3F5</accession>
<dbReference type="PANTHER" id="PTHR46797">
    <property type="entry name" value="HTH-TYPE TRANSCRIPTIONAL REGULATOR"/>
    <property type="match status" value="1"/>
</dbReference>
<dbReference type="GO" id="GO:0003700">
    <property type="term" value="F:DNA-binding transcription factor activity"/>
    <property type="evidence" value="ECO:0007669"/>
    <property type="project" value="TreeGrafter"/>
</dbReference>
<dbReference type="InterPro" id="IPR001387">
    <property type="entry name" value="Cro/C1-type_HTH"/>
</dbReference>
<dbReference type="SUPFAM" id="SSF47413">
    <property type="entry name" value="lambda repressor-like DNA-binding domains"/>
    <property type="match status" value="1"/>
</dbReference>
<dbReference type="Pfam" id="PF01381">
    <property type="entry name" value="HTH_3"/>
    <property type="match status" value="1"/>
</dbReference>
<name>A0A3P3E3F5_9BURK</name>
<keyword evidence="1" id="KW-0238">DNA-binding</keyword>
<dbReference type="InterPro" id="IPR050807">
    <property type="entry name" value="TransReg_Diox_bact_type"/>
</dbReference>
<dbReference type="SMART" id="SM00530">
    <property type="entry name" value="HTH_XRE"/>
    <property type="match status" value="1"/>
</dbReference>
<dbReference type="RefSeq" id="WP_124961928.1">
    <property type="nucleotide sequence ID" value="NZ_RQXU01000035.1"/>
</dbReference>